<keyword evidence="1" id="KW-0133">Cell shape</keyword>
<evidence type="ECO:0000259" key="2">
    <source>
        <dbReference type="PROSITE" id="PS52029"/>
    </source>
</evidence>
<organism evidence="3 4">
    <name type="scientific">Sphingomonas oligophenolica</name>
    <dbReference type="NCBI Taxonomy" id="301154"/>
    <lineage>
        <taxon>Bacteria</taxon>
        <taxon>Pseudomonadati</taxon>
        <taxon>Pseudomonadota</taxon>
        <taxon>Alphaproteobacteria</taxon>
        <taxon>Sphingomonadales</taxon>
        <taxon>Sphingomonadaceae</taxon>
        <taxon>Sphingomonas</taxon>
    </lineage>
</organism>
<comment type="pathway">
    <text evidence="1">Cell wall biogenesis; peptidoglycan biosynthesis.</text>
</comment>
<dbReference type="EMBL" id="JBDIME010000052">
    <property type="protein sequence ID" value="MEN2793536.1"/>
    <property type="molecule type" value="Genomic_DNA"/>
</dbReference>
<protein>
    <submittedName>
        <fullName evidence="3">L,D-transpeptidase</fullName>
    </submittedName>
</protein>
<reference evidence="3 4" key="1">
    <citation type="submission" date="2024-05" db="EMBL/GenBank/DDBJ databases">
        <authorList>
            <person name="Liu Q."/>
            <person name="Xin Y.-H."/>
        </authorList>
    </citation>
    <scope>NUCLEOTIDE SEQUENCE [LARGE SCALE GENOMIC DNA]</scope>
    <source>
        <strain evidence="3 4">CGMCC 1.10181</strain>
    </source>
</reference>
<evidence type="ECO:0000256" key="1">
    <source>
        <dbReference type="PROSITE-ProRule" id="PRU01373"/>
    </source>
</evidence>
<dbReference type="CDD" id="cd16913">
    <property type="entry name" value="YkuD_like"/>
    <property type="match status" value="1"/>
</dbReference>
<dbReference type="Proteomes" id="UP001419910">
    <property type="component" value="Unassembled WGS sequence"/>
</dbReference>
<dbReference type="RefSeq" id="WP_343891949.1">
    <property type="nucleotide sequence ID" value="NZ_BAAAEH010000048.1"/>
</dbReference>
<sequence length="210" mass="22473">MDSMMELHARADFSGEAPSPDARAVADWVVASGDNRGLPFLIVDKVGARLFLFEPRGRVRAAAPVLLGLARGDDSPPGIGDRKLSSITPAERITPAGRFVAARGTNLAGRDILWIDYAAAISLHRATDVKPGLTTRDRLARLKSDAMPDRRISHGCVNVSEAFYDGFIRPTFAGTDGIVYILPETRSVREEFHMPVAGPAPRGAAAARGA</sequence>
<dbReference type="InterPro" id="IPR005490">
    <property type="entry name" value="LD_TPept_cat_dom"/>
</dbReference>
<name>A0ABU9YCL2_9SPHN</name>
<proteinExistence type="predicted"/>
<keyword evidence="1" id="KW-0573">Peptidoglycan synthesis</keyword>
<gene>
    <name evidence="3" type="ORF">ABC974_28215</name>
</gene>
<evidence type="ECO:0000313" key="3">
    <source>
        <dbReference type="EMBL" id="MEN2793536.1"/>
    </source>
</evidence>
<dbReference type="PROSITE" id="PS52029">
    <property type="entry name" value="LD_TPASE"/>
    <property type="match status" value="1"/>
</dbReference>
<keyword evidence="1" id="KW-0961">Cell wall biogenesis/degradation</keyword>
<comment type="caution">
    <text evidence="3">The sequence shown here is derived from an EMBL/GenBank/DDBJ whole genome shotgun (WGS) entry which is preliminary data.</text>
</comment>
<feature type="active site" description="Nucleophile" evidence="1">
    <location>
        <position position="156"/>
    </location>
</feature>
<evidence type="ECO:0000313" key="4">
    <source>
        <dbReference type="Proteomes" id="UP001419910"/>
    </source>
</evidence>
<keyword evidence="4" id="KW-1185">Reference proteome</keyword>
<accession>A0ABU9YCL2</accession>
<feature type="domain" description="L,D-TPase catalytic" evidence="2">
    <location>
        <begin position="39"/>
        <end position="180"/>
    </location>
</feature>
<feature type="active site" description="Proton donor/acceptor" evidence="1">
    <location>
        <position position="124"/>
    </location>
</feature>